<dbReference type="Proteomes" id="UP000023152">
    <property type="component" value="Unassembled WGS sequence"/>
</dbReference>
<evidence type="ECO:0000313" key="1">
    <source>
        <dbReference type="EMBL" id="ETO20341.1"/>
    </source>
</evidence>
<sequence length="381" mass="44295">MGNQPKKQNADMDTELFEVMASSPIGAQCVVHNYEILTCGPHSHCYSYHTHKNKSKFVCSLPFNVRNDEFSILKRVNKSDPNDITLLYLGKPENEAKYLLQMPYKSVWDSDSDSDNETGLLNYNKWKPVMKEEKQTLETISDDESFIGVRSLIGGSDNHLLFITYCPNNISVLDLNALQYVYQGTLPIDTKIASHCFVLKNWDESSVEKRTTEMLLFCQDSGLAIEYDEISKIPKYRRLRVCPEVRSLIHYAYLCVKDYILFFGGYDGNMHTRKIYRYSIKEDTWIKFDCSMPFPCTSCVALLDSDGTYLYLLGGSTESRHVKTEVKKWLKDQLNENEKQWVVKEKEIRSIEETRMELQKMKQKFDIRNLKAKLLLLFCVQ</sequence>
<reference evidence="1 2" key="1">
    <citation type="journal article" date="2013" name="Curr. Biol.">
        <title>The Genome of the Foraminiferan Reticulomyxa filosa.</title>
        <authorList>
            <person name="Glockner G."/>
            <person name="Hulsmann N."/>
            <person name="Schleicher M."/>
            <person name="Noegel A.A."/>
            <person name="Eichinger L."/>
            <person name="Gallinger C."/>
            <person name="Pawlowski J."/>
            <person name="Sierra R."/>
            <person name="Euteneuer U."/>
            <person name="Pillet L."/>
            <person name="Moustafa A."/>
            <person name="Platzer M."/>
            <person name="Groth M."/>
            <person name="Szafranski K."/>
            <person name="Schliwa M."/>
        </authorList>
    </citation>
    <scope>NUCLEOTIDE SEQUENCE [LARGE SCALE GENOMIC DNA]</scope>
</reference>
<dbReference type="Pfam" id="PF01344">
    <property type="entry name" value="Kelch_1"/>
    <property type="match status" value="1"/>
</dbReference>
<dbReference type="Gene3D" id="2.120.10.80">
    <property type="entry name" value="Kelch-type beta propeller"/>
    <property type="match status" value="1"/>
</dbReference>
<dbReference type="EMBL" id="ASPP01012709">
    <property type="protein sequence ID" value="ETO20341.1"/>
    <property type="molecule type" value="Genomic_DNA"/>
</dbReference>
<evidence type="ECO:0000313" key="2">
    <source>
        <dbReference type="Proteomes" id="UP000023152"/>
    </source>
</evidence>
<accession>X6N2P3</accession>
<comment type="caution">
    <text evidence="1">The sequence shown here is derived from an EMBL/GenBank/DDBJ whole genome shotgun (WGS) entry which is preliminary data.</text>
</comment>
<dbReference type="SUPFAM" id="SSF117281">
    <property type="entry name" value="Kelch motif"/>
    <property type="match status" value="1"/>
</dbReference>
<proteinExistence type="predicted"/>
<organism evidence="1 2">
    <name type="scientific">Reticulomyxa filosa</name>
    <dbReference type="NCBI Taxonomy" id="46433"/>
    <lineage>
        <taxon>Eukaryota</taxon>
        <taxon>Sar</taxon>
        <taxon>Rhizaria</taxon>
        <taxon>Retaria</taxon>
        <taxon>Foraminifera</taxon>
        <taxon>Monothalamids</taxon>
        <taxon>Reticulomyxidae</taxon>
        <taxon>Reticulomyxa</taxon>
    </lineage>
</organism>
<gene>
    <name evidence="1" type="ORF">RFI_16875</name>
</gene>
<protein>
    <submittedName>
        <fullName evidence="1">Kelch motif family protein</fullName>
    </submittedName>
</protein>
<keyword evidence="2" id="KW-1185">Reference proteome</keyword>
<dbReference type="InterPro" id="IPR006652">
    <property type="entry name" value="Kelch_1"/>
</dbReference>
<name>X6N2P3_RETFI</name>
<dbReference type="InterPro" id="IPR015915">
    <property type="entry name" value="Kelch-typ_b-propeller"/>
</dbReference>
<dbReference type="AlphaFoldDB" id="X6N2P3"/>